<keyword evidence="3" id="KW-1185">Reference proteome</keyword>
<evidence type="ECO:0000313" key="3">
    <source>
        <dbReference type="Proteomes" id="UP001168821"/>
    </source>
</evidence>
<keyword evidence="1" id="KW-0732">Signal</keyword>
<dbReference type="EMBL" id="JALNTZ010000004">
    <property type="protein sequence ID" value="KAJ3656232.1"/>
    <property type="molecule type" value="Genomic_DNA"/>
</dbReference>
<name>A0AA38ILY9_9CUCU</name>
<protein>
    <recommendedName>
        <fullName evidence="4">Secreted protein</fullName>
    </recommendedName>
</protein>
<comment type="caution">
    <text evidence="2">The sequence shown here is derived from an EMBL/GenBank/DDBJ whole genome shotgun (WGS) entry which is preliminary data.</text>
</comment>
<accession>A0AA38ILY9</accession>
<feature type="chain" id="PRO_5041351655" description="Secreted protein" evidence="1">
    <location>
        <begin position="19"/>
        <end position="176"/>
    </location>
</feature>
<evidence type="ECO:0000313" key="2">
    <source>
        <dbReference type="EMBL" id="KAJ3656232.1"/>
    </source>
</evidence>
<organism evidence="2 3">
    <name type="scientific">Zophobas morio</name>
    <dbReference type="NCBI Taxonomy" id="2755281"/>
    <lineage>
        <taxon>Eukaryota</taxon>
        <taxon>Metazoa</taxon>
        <taxon>Ecdysozoa</taxon>
        <taxon>Arthropoda</taxon>
        <taxon>Hexapoda</taxon>
        <taxon>Insecta</taxon>
        <taxon>Pterygota</taxon>
        <taxon>Neoptera</taxon>
        <taxon>Endopterygota</taxon>
        <taxon>Coleoptera</taxon>
        <taxon>Polyphaga</taxon>
        <taxon>Cucujiformia</taxon>
        <taxon>Tenebrionidae</taxon>
        <taxon>Zophobas</taxon>
    </lineage>
</organism>
<sequence length="176" mass="19900">MNILLLCMLLCYTSTARSHDEISDLKNTESATENERVLNETLTKYGDVEDFTKLGLPGPEILTDRKRFDLSNQFVGDSTNYTLRIRTIIRNLSYNARFEKGTIKIIDNQEQPDVRGLFTEHFKKKTGGYYIRTIGYTLDENGYRQFLIGLSTAIAEKSKRISSTVLASLVGGNNLG</sequence>
<proteinExistence type="predicted"/>
<evidence type="ECO:0000256" key="1">
    <source>
        <dbReference type="SAM" id="SignalP"/>
    </source>
</evidence>
<reference evidence="2" key="1">
    <citation type="journal article" date="2023" name="G3 (Bethesda)">
        <title>Whole genome assemblies of Zophobas morio and Tenebrio molitor.</title>
        <authorList>
            <person name="Kaur S."/>
            <person name="Stinson S.A."/>
            <person name="diCenzo G.C."/>
        </authorList>
    </citation>
    <scope>NUCLEOTIDE SEQUENCE</scope>
    <source>
        <strain evidence="2">QUZm001</strain>
    </source>
</reference>
<dbReference type="Proteomes" id="UP001168821">
    <property type="component" value="Unassembled WGS sequence"/>
</dbReference>
<evidence type="ECO:0008006" key="4">
    <source>
        <dbReference type="Google" id="ProtNLM"/>
    </source>
</evidence>
<gene>
    <name evidence="2" type="ORF">Zmor_015325</name>
</gene>
<feature type="signal peptide" evidence="1">
    <location>
        <begin position="1"/>
        <end position="18"/>
    </location>
</feature>
<dbReference type="AlphaFoldDB" id="A0AA38ILY9"/>